<reference evidence="3" key="1">
    <citation type="journal article" date="2022" name="Int. J. Mol. Sci.">
        <title>Draft Genome of Tanacetum Coccineum: Genomic Comparison of Closely Related Tanacetum-Family Plants.</title>
        <authorList>
            <person name="Yamashiro T."/>
            <person name="Shiraishi A."/>
            <person name="Nakayama K."/>
            <person name="Satake H."/>
        </authorList>
    </citation>
    <scope>NUCLEOTIDE SEQUENCE</scope>
</reference>
<keyword evidence="4" id="KW-1185">Reference proteome</keyword>
<evidence type="ECO:0000313" key="2">
    <source>
        <dbReference type="EMBL" id="GJT24667.1"/>
    </source>
</evidence>
<dbReference type="EMBL" id="BQNB010014153">
    <property type="protein sequence ID" value="GJT24668.1"/>
    <property type="molecule type" value="Genomic_DNA"/>
</dbReference>
<dbReference type="EMBL" id="BQNB010014153">
    <property type="protein sequence ID" value="GJT24667.1"/>
    <property type="molecule type" value="Genomic_DNA"/>
</dbReference>
<reference evidence="3" key="2">
    <citation type="submission" date="2022-01" db="EMBL/GenBank/DDBJ databases">
        <authorList>
            <person name="Yamashiro T."/>
            <person name="Shiraishi A."/>
            <person name="Satake H."/>
            <person name="Nakayama K."/>
        </authorList>
    </citation>
    <scope>NUCLEOTIDE SEQUENCE</scope>
</reference>
<accession>A0ABQ5CDH4</accession>
<dbReference type="Proteomes" id="UP001151760">
    <property type="component" value="Unassembled WGS sequence"/>
</dbReference>
<sequence length="274" mass="30524">MARCGSGHLYCRVADRGNIGGALDLFDREVEQPQRLVWLTPGLGAVDRVKRLQHLVPGLGLVSSSALEETKRAEPVWDESTGDEEYLTNGDSIYDSQPVYDEYADEEWYSLFIRGDRNLSGEMLVEGGDRLGGDGIGVATVGDFPNLKVPIFQPPNTESLNFELYKVGCKLSMHEAITCGPVMLIEQLNENMAMHMRVVKNLNCDVPQANNLRKSNSNGSIMNTVGKVKLFMEVMMIIMKGNHVDVPFDPGGSFLGIIKTRGRVFPKRRRMMRI</sequence>
<organism evidence="3 4">
    <name type="scientific">Tanacetum coccineum</name>
    <dbReference type="NCBI Taxonomy" id="301880"/>
    <lineage>
        <taxon>Eukaryota</taxon>
        <taxon>Viridiplantae</taxon>
        <taxon>Streptophyta</taxon>
        <taxon>Embryophyta</taxon>
        <taxon>Tracheophyta</taxon>
        <taxon>Spermatophyta</taxon>
        <taxon>Magnoliopsida</taxon>
        <taxon>eudicotyledons</taxon>
        <taxon>Gunneridae</taxon>
        <taxon>Pentapetalae</taxon>
        <taxon>asterids</taxon>
        <taxon>campanulids</taxon>
        <taxon>Asterales</taxon>
        <taxon>Asteraceae</taxon>
        <taxon>Asteroideae</taxon>
        <taxon>Anthemideae</taxon>
        <taxon>Anthemidinae</taxon>
        <taxon>Tanacetum</taxon>
    </lineage>
</organism>
<protein>
    <submittedName>
        <fullName evidence="3">Uncharacterized protein</fullName>
    </submittedName>
</protein>
<evidence type="ECO:0000313" key="4">
    <source>
        <dbReference type="Proteomes" id="UP001151760"/>
    </source>
</evidence>
<name>A0ABQ5CDH4_9ASTR</name>
<evidence type="ECO:0000313" key="1">
    <source>
        <dbReference type="EMBL" id="GJT24666.1"/>
    </source>
</evidence>
<dbReference type="EMBL" id="BQNB010014153">
    <property type="protein sequence ID" value="GJT24666.1"/>
    <property type="molecule type" value="Genomic_DNA"/>
</dbReference>
<gene>
    <name evidence="1" type="ORF">Tco_0894603</name>
    <name evidence="2" type="ORF">Tco_0894604</name>
    <name evidence="3" type="ORF">Tco_0894605</name>
</gene>
<comment type="caution">
    <text evidence="3">The sequence shown here is derived from an EMBL/GenBank/DDBJ whole genome shotgun (WGS) entry which is preliminary data.</text>
</comment>
<evidence type="ECO:0000313" key="3">
    <source>
        <dbReference type="EMBL" id="GJT24668.1"/>
    </source>
</evidence>
<proteinExistence type="predicted"/>